<evidence type="ECO:0000313" key="2">
    <source>
        <dbReference type="Proteomes" id="UP000293300"/>
    </source>
</evidence>
<evidence type="ECO:0000313" key="1">
    <source>
        <dbReference type="EMBL" id="TBX64829.1"/>
    </source>
</evidence>
<dbReference type="InterPro" id="IPR013783">
    <property type="entry name" value="Ig-like_fold"/>
</dbReference>
<feature type="non-terminal residue" evidence="1">
    <location>
        <position position="1077"/>
    </location>
</feature>
<accession>A0A4Q9YN98</accession>
<proteinExistence type="predicted"/>
<organism evidence="1 2">
    <name type="scientific">Flavobacterium silvisoli</name>
    <dbReference type="NCBI Taxonomy" id="2529433"/>
    <lineage>
        <taxon>Bacteria</taxon>
        <taxon>Pseudomonadati</taxon>
        <taxon>Bacteroidota</taxon>
        <taxon>Flavobacteriia</taxon>
        <taxon>Flavobacteriales</taxon>
        <taxon>Flavobacteriaceae</taxon>
        <taxon>Flavobacterium</taxon>
    </lineage>
</organism>
<protein>
    <submittedName>
        <fullName evidence="1">Uncharacterized protein</fullName>
    </submittedName>
</protein>
<dbReference type="Proteomes" id="UP000293300">
    <property type="component" value="Unassembled WGS sequence"/>
</dbReference>
<sequence>MKSKSTITQKLLAFLIFSLLSISMTYGQSFPPASTSCTSKDLEVVAAKLTGGDLCNSCATATPLTRTLTLSINNTTGSTRGAFAFWGTLEIYSGTTGALISSVTRTGCGGPLPGGAITSLDFGPITYNCGDVIKITNLWEAWTTPGGTCPINPNDISPKCGKLPSITVNGGVNGEFALTPSQCGSATGAIDLTPTGGTAPFTYTWTASNGGAIPAGQSTNQDLTGLVPGDYTVIIKDANGCTITKSRTITATTPAVPVFNSTSDITVACGAATTSSLSYTNSGSGSCLISGSVTSTLSSQTPAGVCGGTLVETWTYTDAYGRTITKTRNITVSPAALPIMTAPANTTVACGALPAPSTIAFSNGLNGGCLISGTSNPSTFTATPGACGGTVTETWTATDSCGRALAPVSRTITISPAALPTMTAPADTTVACGALPAPSTISFSNGLNGGCLISGTSNPSTFTATPGACGGTVTETWTATDSCGRALAPVSRTITVSPAALPIMTAPANTTVACGALPAPSTIAFSNGLNGGCLISGTSNPSTFSATPGACGGTVTETWTATDSCGRALAPVSRTITVSPAALPTMTAPADTTVACGALPAPSTIAFSNGLNGGCLISGTSNLSTFSATPDACGGTVTETWTATDSCGRALAPVSRTITVSPAALPIMTAPANTTVACGALPAPSTIAFSNGLNGGCLISGTSNPSTFSATPGACGGTVTETWTATDSCGRALAPVSRTITVSPAALPIMTAPANTTVACGALPAPSTIAFSNGLNGGCLISGTSNPSTFSATPGACGGTLTETWTATDSCGRALAPVSRTITVSPAALPTMTAPADTTVVCGALPAPSTIAFSNGLNGGCLISGTSNLSTFSATPNACGGTVTETWTATDSCGRALAPVSRTITISPAALPTMTAPADTTVACGALPAPSTISFSNGLNGGCLISGTSNPSTFSATPGACGGTVTETWTATDSCGRALAPVSRTITVSPAALPTMTAPADTTVACGALPAPSTIAFSNGLNGGCLISGTSNPSTFSATPGACGGTVTETWTATDSCGRALAPVSRTITISPAALPT</sequence>
<dbReference type="AlphaFoldDB" id="A0A4Q9YN98"/>
<dbReference type="OrthoDB" id="599464at2"/>
<gene>
    <name evidence="1" type="ORF">EZL74_12860</name>
</gene>
<name>A0A4Q9YN98_9FLAO</name>
<reference evidence="1 2" key="1">
    <citation type="submission" date="2019-02" db="EMBL/GenBank/DDBJ databases">
        <title>Flavobacterium sp. RD-2-33 isolated from forest soil.</title>
        <authorList>
            <person name="Chaudhary D.K."/>
        </authorList>
    </citation>
    <scope>NUCLEOTIDE SEQUENCE [LARGE SCALE GENOMIC DNA]</scope>
    <source>
        <strain evidence="1 2">RD-2-33</strain>
    </source>
</reference>
<keyword evidence="2" id="KW-1185">Reference proteome</keyword>
<comment type="caution">
    <text evidence="1">The sequence shown here is derived from an EMBL/GenBank/DDBJ whole genome shotgun (WGS) entry which is preliminary data.</text>
</comment>
<dbReference type="EMBL" id="SJPE01000022">
    <property type="protein sequence ID" value="TBX64829.1"/>
    <property type="molecule type" value="Genomic_DNA"/>
</dbReference>
<dbReference type="RefSeq" id="WP_131477072.1">
    <property type="nucleotide sequence ID" value="NZ_SJPE01000022.1"/>
</dbReference>
<dbReference type="Gene3D" id="2.60.40.10">
    <property type="entry name" value="Immunoglobulins"/>
    <property type="match status" value="1"/>
</dbReference>